<evidence type="ECO:0000313" key="2">
    <source>
        <dbReference type="Proteomes" id="UP001189429"/>
    </source>
</evidence>
<dbReference type="Proteomes" id="UP001189429">
    <property type="component" value="Unassembled WGS sequence"/>
</dbReference>
<sequence length="138" mass="14939">WEGGGGQGAVLLARILRAPRRCWRAARPRAGGRHRVYILASRGRVHRCLGKRPSDALGMDVRAMAGCSRDGPRRLGISRSTFCCNAVLPSLLLLASEGGPRLLLLPLAASIHFLWPSPPAPLRRGTDRRGARDDCLDG</sequence>
<organism evidence="1 2">
    <name type="scientific">Prorocentrum cordatum</name>
    <dbReference type="NCBI Taxonomy" id="2364126"/>
    <lineage>
        <taxon>Eukaryota</taxon>
        <taxon>Sar</taxon>
        <taxon>Alveolata</taxon>
        <taxon>Dinophyceae</taxon>
        <taxon>Prorocentrales</taxon>
        <taxon>Prorocentraceae</taxon>
        <taxon>Prorocentrum</taxon>
    </lineage>
</organism>
<name>A0ABN9S3V0_9DINO</name>
<evidence type="ECO:0000313" key="1">
    <source>
        <dbReference type="EMBL" id="CAK0825642.1"/>
    </source>
</evidence>
<keyword evidence="2" id="KW-1185">Reference proteome</keyword>
<gene>
    <name evidence="1" type="ORF">PCOR1329_LOCUS25726</name>
</gene>
<accession>A0ABN9S3V0</accession>
<feature type="non-terminal residue" evidence="1">
    <location>
        <position position="1"/>
    </location>
</feature>
<dbReference type="EMBL" id="CAUYUJ010009018">
    <property type="protein sequence ID" value="CAK0825642.1"/>
    <property type="molecule type" value="Genomic_DNA"/>
</dbReference>
<proteinExistence type="predicted"/>
<reference evidence="1" key="1">
    <citation type="submission" date="2023-10" db="EMBL/GenBank/DDBJ databases">
        <authorList>
            <person name="Chen Y."/>
            <person name="Shah S."/>
            <person name="Dougan E. K."/>
            <person name="Thang M."/>
            <person name="Chan C."/>
        </authorList>
    </citation>
    <scope>NUCLEOTIDE SEQUENCE [LARGE SCALE GENOMIC DNA]</scope>
</reference>
<protein>
    <submittedName>
        <fullName evidence="1">Uncharacterized protein</fullName>
    </submittedName>
</protein>
<comment type="caution">
    <text evidence="1">The sequence shown here is derived from an EMBL/GenBank/DDBJ whole genome shotgun (WGS) entry which is preliminary data.</text>
</comment>